<evidence type="ECO:0000256" key="1">
    <source>
        <dbReference type="ARBA" id="ARBA00010529"/>
    </source>
</evidence>
<dbReference type="InterPro" id="IPR010992">
    <property type="entry name" value="IHF-like_DNA-bd_dom_sf"/>
</dbReference>
<comment type="caution">
    <text evidence="6">The sequence shown here is derived from an EMBL/GenBank/DDBJ whole genome shotgun (WGS) entry which is preliminary data.</text>
</comment>
<gene>
    <name evidence="6" type="primary">ihfA_2</name>
    <name evidence="6" type="ORF">GCM10010873_16330</name>
</gene>
<dbReference type="Proteomes" id="UP001157355">
    <property type="component" value="Unassembled WGS sequence"/>
</dbReference>
<comment type="similarity">
    <text evidence="1 4">Belongs to the bacterial histone-like protein family.</text>
</comment>
<feature type="region of interest" description="Disordered" evidence="5">
    <location>
        <begin position="58"/>
        <end position="90"/>
    </location>
</feature>
<dbReference type="SMART" id="SM00411">
    <property type="entry name" value="BHL"/>
    <property type="match status" value="1"/>
</dbReference>
<dbReference type="GO" id="GO:0030527">
    <property type="term" value="F:structural constituent of chromatin"/>
    <property type="evidence" value="ECO:0007669"/>
    <property type="project" value="InterPro"/>
</dbReference>
<sequence length="90" mass="9742">MGTVNKGNIIREIATKSRVPEVVVKDILEQFLDGITARAEAGDTISLIGFGKFQVKARPARPGRNPATGVPMEIPESRKLTFKPSPKKVA</sequence>
<name>A0AA37X0F8_9RHOB</name>
<keyword evidence="2" id="KW-0226">DNA condensation</keyword>
<dbReference type="Pfam" id="PF00216">
    <property type="entry name" value="Bac_DNA_binding"/>
    <property type="match status" value="1"/>
</dbReference>
<dbReference type="InterPro" id="IPR020816">
    <property type="entry name" value="Histone-like_DNA-bd_CS"/>
</dbReference>
<dbReference type="EMBL" id="BSPP01000005">
    <property type="protein sequence ID" value="GLS86659.1"/>
    <property type="molecule type" value="Genomic_DNA"/>
</dbReference>
<dbReference type="PANTHER" id="PTHR33175:SF3">
    <property type="entry name" value="DNA-BINDING PROTEIN HU-BETA"/>
    <property type="match status" value="1"/>
</dbReference>
<dbReference type="PANTHER" id="PTHR33175">
    <property type="entry name" value="DNA-BINDING PROTEIN HU"/>
    <property type="match status" value="1"/>
</dbReference>
<evidence type="ECO:0000256" key="5">
    <source>
        <dbReference type="SAM" id="MobiDB-lite"/>
    </source>
</evidence>
<evidence type="ECO:0000256" key="2">
    <source>
        <dbReference type="ARBA" id="ARBA00023067"/>
    </source>
</evidence>
<dbReference type="PRINTS" id="PR01727">
    <property type="entry name" value="DNABINDINGHU"/>
</dbReference>
<keyword evidence="3" id="KW-0238">DNA-binding</keyword>
<dbReference type="InterPro" id="IPR000119">
    <property type="entry name" value="Hist_DNA-bd"/>
</dbReference>
<dbReference type="Gene3D" id="4.10.520.10">
    <property type="entry name" value="IHF-like DNA-binding proteins"/>
    <property type="match status" value="1"/>
</dbReference>
<dbReference type="SUPFAM" id="SSF47729">
    <property type="entry name" value="IHF-like DNA-binding proteins"/>
    <property type="match status" value="1"/>
</dbReference>
<dbReference type="CDD" id="cd00591">
    <property type="entry name" value="HU_IHF"/>
    <property type="match status" value="1"/>
</dbReference>
<organism evidence="6 7">
    <name type="scientific">Cypionkella aquatica</name>
    <dbReference type="NCBI Taxonomy" id="1756042"/>
    <lineage>
        <taxon>Bacteria</taxon>
        <taxon>Pseudomonadati</taxon>
        <taxon>Pseudomonadota</taxon>
        <taxon>Alphaproteobacteria</taxon>
        <taxon>Rhodobacterales</taxon>
        <taxon>Paracoccaceae</taxon>
        <taxon>Cypionkella</taxon>
    </lineage>
</organism>
<dbReference type="RefSeq" id="WP_284324876.1">
    <property type="nucleotide sequence ID" value="NZ_BSPP01000005.1"/>
</dbReference>
<protein>
    <submittedName>
        <fullName evidence="6">Integration host factor subunit alpha</fullName>
    </submittedName>
</protein>
<evidence type="ECO:0000313" key="7">
    <source>
        <dbReference type="Proteomes" id="UP001157355"/>
    </source>
</evidence>
<dbReference type="PROSITE" id="PS00045">
    <property type="entry name" value="HISTONE_LIKE"/>
    <property type="match status" value="1"/>
</dbReference>
<dbReference type="GO" id="GO:0003677">
    <property type="term" value="F:DNA binding"/>
    <property type="evidence" value="ECO:0007669"/>
    <property type="project" value="UniProtKB-KW"/>
</dbReference>
<accession>A0AA37X0F8</accession>
<dbReference type="GO" id="GO:0030261">
    <property type="term" value="P:chromosome condensation"/>
    <property type="evidence" value="ECO:0007669"/>
    <property type="project" value="UniProtKB-KW"/>
</dbReference>
<evidence type="ECO:0000256" key="3">
    <source>
        <dbReference type="ARBA" id="ARBA00023125"/>
    </source>
</evidence>
<keyword evidence="7" id="KW-1185">Reference proteome</keyword>
<dbReference type="AlphaFoldDB" id="A0AA37X0F8"/>
<reference evidence="6 7" key="1">
    <citation type="journal article" date="2014" name="Int. J. Syst. Evol. Microbiol.">
        <title>Complete genome sequence of Corynebacterium casei LMG S-19264T (=DSM 44701T), isolated from a smear-ripened cheese.</title>
        <authorList>
            <consortium name="US DOE Joint Genome Institute (JGI-PGF)"/>
            <person name="Walter F."/>
            <person name="Albersmeier A."/>
            <person name="Kalinowski J."/>
            <person name="Ruckert C."/>
        </authorList>
    </citation>
    <scope>NUCLEOTIDE SEQUENCE [LARGE SCALE GENOMIC DNA]</scope>
    <source>
        <strain evidence="6 7">NBRC 111766</strain>
    </source>
</reference>
<proteinExistence type="inferred from homology"/>
<evidence type="ECO:0000256" key="4">
    <source>
        <dbReference type="RuleBase" id="RU003939"/>
    </source>
</evidence>
<evidence type="ECO:0000313" key="6">
    <source>
        <dbReference type="EMBL" id="GLS86659.1"/>
    </source>
</evidence>